<name>A0A6H1ZKS4_9ZZZZ</name>
<protein>
    <submittedName>
        <fullName evidence="1">Uncharacterized protein</fullName>
    </submittedName>
</protein>
<evidence type="ECO:0000313" key="1">
    <source>
        <dbReference type="EMBL" id="QJA48526.1"/>
    </source>
</evidence>
<reference evidence="1" key="1">
    <citation type="submission" date="2020-03" db="EMBL/GenBank/DDBJ databases">
        <title>The deep terrestrial virosphere.</title>
        <authorList>
            <person name="Holmfeldt K."/>
            <person name="Nilsson E."/>
            <person name="Simone D."/>
            <person name="Lopez-Fernandez M."/>
            <person name="Wu X."/>
            <person name="de Brujin I."/>
            <person name="Lundin D."/>
            <person name="Andersson A."/>
            <person name="Bertilsson S."/>
            <person name="Dopson M."/>
        </authorList>
    </citation>
    <scope>NUCLEOTIDE SEQUENCE</scope>
    <source>
        <strain evidence="1">TM448A00980</strain>
    </source>
</reference>
<gene>
    <name evidence="1" type="ORF">TM448A00980_0019</name>
</gene>
<dbReference type="EMBL" id="MT144088">
    <property type="protein sequence ID" value="QJA48526.1"/>
    <property type="molecule type" value="Genomic_DNA"/>
</dbReference>
<sequence>MKPFEQIKQQDDFIFKSILNSIYPSSDNCSLQEIFNKMDSDIKVFNSYIDEFKTN</sequence>
<organism evidence="1">
    <name type="scientific">viral metagenome</name>
    <dbReference type="NCBI Taxonomy" id="1070528"/>
    <lineage>
        <taxon>unclassified sequences</taxon>
        <taxon>metagenomes</taxon>
        <taxon>organismal metagenomes</taxon>
    </lineage>
</organism>
<proteinExistence type="predicted"/>
<accession>A0A6H1ZKS4</accession>
<dbReference type="AlphaFoldDB" id="A0A6H1ZKS4"/>